<evidence type="ECO:0000313" key="1">
    <source>
        <dbReference type="EMBL" id="SUZ31856.1"/>
    </source>
</evidence>
<dbReference type="AlphaFoldDB" id="A0A3B0MVK5"/>
<keyword evidence="2" id="KW-1185">Reference proteome</keyword>
<sequence>MRKAAAKAAAFFFGAEHMAFPALLRLHVKSYPSPVNSRACAARAAPDRPEGGRFGSG</sequence>
<organism evidence="1 2">
    <name type="scientific">Roseinatronobacter ekhonensis</name>
    <dbReference type="NCBI Taxonomy" id="254356"/>
    <lineage>
        <taxon>Bacteria</taxon>
        <taxon>Pseudomonadati</taxon>
        <taxon>Pseudomonadota</taxon>
        <taxon>Alphaproteobacteria</taxon>
        <taxon>Rhodobacterales</taxon>
        <taxon>Paracoccaceae</taxon>
        <taxon>Roseinatronobacter</taxon>
    </lineage>
</organism>
<protein>
    <submittedName>
        <fullName evidence="1">Uncharacterized protein</fullName>
    </submittedName>
</protein>
<gene>
    <name evidence="1" type="ORF">ROE7235_01607</name>
</gene>
<dbReference type="Proteomes" id="UP000272908">
    <property type="component" value="Unassembled WGS sequence"/>
</dbReference>
<proteinExistence type="predicted"/>
<reference evidence="2" key="1">
    <citation type="submission" date="2018-08" db="EMBL/GenBank/DDBJ databases">
        <authorList>
            <person name="Rodrigo-Torres L."/>
            <person name="Arahal R. D."/>
            <person name="Lucena T."/>
        </authorList>
    </citation>
    <scope>NUCLEOTIDE SEQUENCE [LARGE SCALE GENOMIC DNA]</scope>
    <source>
        <strain evidence="2">CECT 7235</strain>
    </source>
</reference>
<name>A0A3B0MVK5_9RHOB</name>
<dbReference type="EMBL" id="UIHC01000012">
    <property type="protein sequence ID" value="SUZ31856.1"/>
    <property type="molecule type" value="Genomic_DNA"/>
</dbReference>
<accession>A0A3B0MVK5</accession>
<evidence type="ECO:0000313" key="2">
    <source>
        <dbReference type="Proteomes" id="UP000272908"/>
    </source>
</evidence>